<dbReference type="AlphaFoldDB" id="G3IW62"/>
<sequence length="36" mass="4106">MNQAIRVLLTEDEESATFITIAMTMPHNFTESNPDH</sequence>
<dbReference type="EMBL" id="JH109152">
    <property type="protein sequence ID" value="EGW21873.1"/>
    <property type="molecule type" value="Genomic_DNA"/>
</dbReference>
<gene>
    <name evidence="1" type="ORF">Mettu_0665</name>
</gene>
<evidence type="ECO:0000313" key="2">
    <source>
        <dbReference type="Proteomes" id="UP000004664"/>
    </source>
</evidence>
<proteinExistence type="predicted"/>
<accession>G3IW62</accession>
<organism evidence="1 2">
    <name type="scientific">Methylobacter tundripaludum (strain ATCC BAA-1195 / DSM 17260 / SV96)</name>
    <dbReference type="NCBI Taxonomy" id="697282"/>
    <lineage>
        <taxon>Bacteria</taxon>
        <taxon>Pseudomonadati</taxon>
        <taxon>Pseudomonadota</taxon>
        <taxon>Gammaproteobacteria</taxon>
        <taxon>Methylococcales</taxon>
        <taxon>Methylococcaceae</taxon>
        <taxon>Methylobacter</taxon>
    </lineage>
</organism>
<name>G3IW62_METTV</name>
<evidence type="ECO:0000313" key="1">
    <source>
        <dbReference type="EMBL" id="EGW21873.1"/>
    </source>
</evidence>
<dbReference type="Proteomes" id="UP000004664">
    <property type="component" value="Unassembled WGS sequence"/>
</dbReference>
<protein>
    <submittedName>
        <fullName evidence="1">Uncharacterized protein</fullName>
    </submittedName>
</protein>
<reference evidence="1 2" key="1">
    <citation type="submission" date="2011-06" db="EMBL/GenBank/DDBJ databases">
        <title>Genomic sequence of Methylobacter tundripaludum SV96.</title>
        <authorList>
            <consortium name="US DOE Joint Genome Institute"/>
            <person name="Lucas S."/>
            <person name="Han J."/>
            <person name="Lapidus A."/>
            <person name="Cheng J.-F."/>
            <person name="Goodwin L."/>
            <person name="Pitluck S."/>
            <person name="Held B."/>
            <person name="Detter J.C."/>
            <person name="Han C."/>
            <person name="Tapia R."/>
            <person name="Land M."/>
            <person name="Hauser L."/>
            <person name="Kyrpides N."/>
            <person name="Ivanova N."/>
            <person name="Ovchinnikova G."/>
            <person name="Pagani I."/>
            <person name="Klotz M.G."/>
            <person name="Dispirito A.A."/>
            <person name="Murrell J.C."/>
            <person name="Dunfield P."/>
            <person name="Kalyuzhnaya M.G."/>
            <person name="Svenning M."/>
            <person name="Trotsenko Y.A."/>
            <person name="Stein L.Y."/>
            <person name="Woyke T."/>
        </authorList>
    </citation>
    <scope>NUCLEOTIDE SEQUENCE [LARGE SCALE GENOMIC DNA]</scope>
    <source>
        <strain evidence="2">ATCC BAA-1195 / DSM 17260 / SV96</strain>
    </source>
</reference>
<keyword evidence="2" id="KW-1185">Reference proteome</keyword>
<dbReference type="HOGENOM" id="CLU_3357074_0_0_6"/>